<evidence type="ECO:0008006" key="3">
    <source>
        <dbReference type="Google" id="ProtNLM"/>
    </source>
</evidence>
<name>A0A1E5T0K7_9BACT</name>
<dbReference type="Proteomes" id="UP000095552">
    <property type="component" value="Unassembled WGS sequence"/>
</dbReference>
<evidence type="ECO:0000313" key="2">
    <source>
        <dbReference type="Proteomes" id="UP000095552"/>
    </source>
</evidence>
<comment type="caution">
    <text evidence="1">The sequence shown here is derived from an EMBL/GenBank/DDBJ whole genome shotgun (WGS) entry which is preliminary data.</text>
</comment>
<accession>A0A1E5T0K7</accession>
<keyword evidence="2" id="KW-1185">Reference proteome</keyword>
<gene>
    <name evidence="1" type="ORF">BFP71_15720</name>
</gene>
<proteinExistence type="predicted"/>
<evidence type="ECO:0000313" key="1">
    <source>
        <dbReference type="EMBL" id="OEK04886.1"/>
    </source>
</evidence>
<organism evidence="1 2">
    <name type="scientific">Roseivirga misakiensis</name>
    <dbReference type="NCBI Taxonomy" id="1563681"/>
    <lineage>
        <taxon>Bacteria</taxon>
        <taxon>Pseudomonadati</taxon>
        <taxon>Bacteroidota</taxon>
        <taxon>Cytophagia</taxon>
        <taxon>Cytophagales</taxon>
        <taxon>Roseivirgaceae</taxon>
        <taxon>Roseivirga</taxon>
    </lineage>
</organism>
<dbReference type="EMBL" id="MDGQ01000005">
    <property type="protein sequence ID" value="OEK04886.1"/>
    <property type="molecule type" value="Genomic_DNA"/>
</dbReference>
<dbReference type="InterPro" id="IPR025348">
    <property type="entry name" value="DUF4252"/>
</dbReference>
<dbReference type="AlphaFoldDB" id="A0A1E5T0K7"/>
<protein>
    <recommendedName>
        <fullName evidence="3">DUF4252 domain-containing protein</fullName>
    </recommendedName>
</protein>
<sequence>MKKTIKILPVVISLILLLGLNNGSFAQERSNKIINLIESYSEKDDATFFETTEEMFKLLAKNIQQNQDPRMLEYFRKTKYISSLQVNVGNANNSFIDGFKKKADLSNYNLLMRSKSKSRNYSFYKKDLEDKTSEYLLIHRSGVYYMITGMDISTLEEMAGVVEMVGRAGS</sequence>
<dbReference type="RefSeq" id="WP_069836391.1">
    <property type="nucleotide sequence ID" value="NZ_MDGQ01000005.1"/>
</dbReference>
<reference evidence="1 2" key="1">
    <citation type="submission" date="2016-08" db="EMBL/GenBank/DDBJ databases">
        <title>Draft genome of Fabibacter sp. strain SK-8.</title>
        <authorList>
            <person name="Wong S.-K."/>
            <person name="Hamasaki K."/>
            <person name="Yoshizawa S."/>
        </authorList>
    </citation>
    <scope>NUCLEOTIDE SEQUENCE [LARGE SCALE GENOMIC DNA]</scope>
    <source>
        <strain evidence="1 2">SK-8</strain>
    </source>
</reference>
<dbReference type="STRING" id="1563681.BFP71_15720"/>
<dbReference type="Pfam" id="PF14060">
    <property type="entry name" value="DUF4252"/>
    <property type="match status" value="1"/>
</dbReference>